<evidence type="ECO:0000256" key="1">
    <source>
        <dbReference type="SAM" id="MobiDB-lite"/>
    </source>
</evidence>
<keyword evidence="2" id="KW-1133">Transmembrane helix</keyword>
<evidence type="ECO:0000313" key="3">
    <source>
        <dbReference type="EMBL" id="SEP93656.1"/>
    </source>
</evidence>
<organism evidence="3 4">
    <name type="scientific">Ignavigranum ruoffiae</name>
    <dbReference type="NCBI Taxonomy" id="89093"/>
    <lineage>
        <taxon>Bacteria</taxon>
        <taxon>Bacillati</taxon>
        <taxon>Bacillota</taxon>
        <taxon>Bacilli</taxon>
        <taxon>Lactobacillales</taxon>
        <taxon>Aerococcaceae</taxon>
        <taxon>Ignavigranum</taxon>
    </lineage>
</organism>
<proteinExistence type="predicted"/>
<dbReference type="Pfam" id="PF06570">
    <property type="entry name" value="DUF1129"/>
    <property type="match status" value="1"/>
</dbReference>
<dbReference type="InterPro" id="IPR009214">
    <property type="entry name" value="DUF1129"/>
</dbReference>
<sequence length="285" mass="32283">MSEEKKNLEKQSTAQADPSLEESQKTTELEEAQLEEIVQQEEIDQVEEPQANEMEANESKEIMAGVTQKNFDRLTNKNQQFIVTLDRQLHNEMHFEVRRKVFEEIVETLLAGQEHSQTAKHIYGTPTELAQVIRDQELTHKMEAEQAPSSDLLIGIDGALFLGSLFTFVSGLSMVMATDKANTQTYMGVITMIINYIVAGFAMLMTAKNLPNPDAEKGKKGYLRYFLVSILTMVSWFLIVSFSVVILPRSINPVLPGVIYMMIGGVTFALRFYLRRRYNIKGGVF</sequence>
<dbReference type="EMBL" id="FOEN01000003">
    <property type="protein sequence ID" value="SEP93656.1"/>
    <property type="molecule type" value="Genomic_DNA"/>
</dbReference>
<feature type="transmembrane region" description="Helical" evidence="2">
    <location>
        <begin position="186"/>
        <end position="204"/>
    </location>
</feature>
<protein>
    <submittedName>
        <fullName evidence="3">Uncharacterized membrane-anchored protein</fullName>
    </submittedName>
</protein>
<feature type="transmembrane region" description="Helical" evidence="2">
    <location>
        <begin position="225"/>
        <end position="248"/>
    </location>
</feature>
<name>A0A1H9BXD8_9LACT</name>
<evidence type="ECO:0000256" key="2">
    <source>
        <dbReference type="SAM" id="Phobius"/>
    </source>
</evidence>
<feature type="region of interest" description="Disordered" evidence="1">
    <location>
        <begin position="1"/>
        <end position="56"/>
    </location>
</feature>
<dbReference type="RefSeq" id="WP_092570933.1">
    <property type="nucleotide sequence ID" value="NZ_FOEN01000003.1"/>
</dbReference>
<dbReference type="OrthoDB" id="2360056at2"/>
<dbReference type="Proteomes" id="UP000198833">
    <property type="component" value="Unassembled WGS sequence"/>
</dbReference>
<feature type="compositionally biased region" description="Acidic residues" evidence="1">
    <location>
        <begin position="29"/>
        <end position="47"/>
    </location>
</feature>
<dbReference type="STRING" id="89093.SAMN04488558_103138"/>
<feature type="transmembrane region" description="Helical" evidence="2">
    <location>
        <begin position="152"/>
        <end position="174"/>
    </location>
</feature>
<feature type="transmembrane region" description="Helical" evidence="2">
    <location>
        <begin position="254"/>
        <end position="274"/>
    </location>
</feature>
<accession>A0A1H9BXD8</accession>
<keyword evidence="2" id="KW-0472">Membrane</keyword>
<keyword evidence="2" id="KW-0812">Transmembrane</keyword>
<keyword evidence="4" id="KW-1185">Reference proteome</keyword>
<gene>
    <name evidence="3" type="ORF">SAMN04488558_103138</name>
</gene>
<reference evidence="3 4" key="1">
    <citation type="submission" date="2016-10" db="EMBL/GenBank/DDBJ databases">
        <authorList>
            <person name="de Groot N.N."/>
        </authorList>
    </citation>
    <scope>NUCLEOTIDE SEQUENCE [LARGE SCALE GENOMIC DNA]</scope>
    <source>
        <strain evidence="3 4">DSM 15695</strain>
    </source>
</reference>
<dbReference type="AlphaFoldDB" id="A0A1H9BXD8"/>
<evidence type="ECO:0000313" key="4">
    <source>
        <dbReference type="Proteomes" id="UP000198833"/>
    </source>
</evidence>